<organism evidence="2 3">
    <name type="scientific">Protomyces lactucae-debilis</name>
    <dbReference type="NCBI Taxonomy" id="2754530"/>
    <lineage>
        <taxon>Eukaryota</taxon>
        <taxon>Fungi</taxon>
        <taxon>Dikarya</taxon>
        <taxon>Ascomycota</taxon>
        <taxon>Taphrinomycotina</taxon>
        <taxon>Taphrinomycetes</taxon>
        <taxon>Taphrinales</taxon>
        <taxon>Protomycetaceae</taxon>
        <taxon>Protomyces</taxon>
    </lineage>
</organism>
<feature type="region of interest" description="Disordered" evidence="1">
    <location>
        <begin position="531"/>
        <end position="556"/>
    </location>
</feature>
<evidence type="ECO:0000313" key="2">
    <source>
        <dbReference type="EMBL" id="ORY78199.1"/>
    </source>
</evidence>
<accession>A0A1Y2F2V0</accession>
<dbReference type="AlphaFoldDB" id="A0A1Y2F2V0"/>
<comment type="caution">
    <text evidence="2">The sequence shown here is derived from an EMBL/GenBank/DDBJ whole genome shotgun (WGS) entry which is preliminary data.</text>
</comment>
<feature type="region of interest" description="Disordered" evidence="1">
    <location>
        <begin position="61"/>
        <end position="129"/>
    </location>
</feature>
<dbReference type="Proteomes" id="UP000193685">
    <property type="component" value="Unassembled WGS sequence"/>
</dbReference>
<feature type="compositionally biased region" description="Acidic residues" evidence="1">
    <location>
        <begin position="543"/>
        <end position="556"/>
    </location>
</feature>
<name>A0A1Y2F2V0_PROLT</name>
<proteinExistence type="predicted"/>
<evidence type="ECO:0000313" key="3">
    <source>
        <dbReference type="Proteomes" id="UP000193685"/>
    </source>
</evidence>
<sequence>MSNKRTSRKQRQEGDGNAAGDKQRSVHYVQEHVGNRAMMPMHMGAYPLPYNQYQHPPTANYGYPAYPSHAGQHPQGHHHGAPTPPTKRPRTDARLARFSSGSYPQGDPSLASSPSSRANHLAGNSAPSPRRTFSDFRIASITVGTWQTCADATGTRDSRIRFYFRHASDREASPSLSAAEQAVVSPDRISISCCDGQKRIVIPAHHVKQVTYLRTEGVMLIETDGWAAFQELIQEDNANAGRWQGTEEDLTGGQLAVCKKIRLVMDQARPLTEPKWARATTAGEGIEPSSRFSRITRVVDIRPAEQFEHWLTGWAQGSSEREGYASIVKQDLDALIQLVASSLATEEICATPLEKLLDGLSKLVLAHLQTHEAMESPVADLCRRTLLALPAARFSQALESRFLAVCGGPSNPGKYHDAAAAAEAGGYGFKRQRGESEVPSDALARATLDEKRRRLSESGRGRTVQDAVEAITTPVPALASPSPGPTIESTTTNTIKAEASPVVGRLVRRSESADGRLMLRPLPPWSRRYFEQPEAPQEAVVDGTEEEEEDSVPLAEDDGIVAWKRL</sequence>
<dbReference type="EMBL" id="MCFI01000018">
    <property type="protein sequence ID" value="ORY78199.1"/>
    <property type="molecule type" value="Genomic_DNA"/>
</dbReference>
<gene>
    <name evidence="2" type="ORF">BCR37DRAFT_405496</name>
</gene>
<keyword evidence="3" id="KW-1185">Reference proteome</keyword>
<feature type="region of interest" description="Disordered" evidence="1">
    <location>
        <begin position="1"/>
        <end position="26"/>
    </location>
</feature>
<protein>
    <submittedName>
        <fullName evidence="2">Uncharacterized protein</fullName>
    </submittedName>
</protein>
<dbReference type="OrthoDB" id="431557at2759"/>
<dbReference type="GeneID" id="63788687"/>
<dbReference type="RefSeq" id="XP_040723310.1">
    <property type="nucleotide sequence ID" value="XM_040872088.1"/>
</dbReference>
<dbReference type="STRING" id="56484.A0A1Y2F2V0"/>
<evidence type="ECO:0000256" key="1">
    <source>
        <dbReference type="SAM" id="MobiDB-lite"/>
    </source>
</evidence>
<reference evidence="2 3" key="1">
    <citation type="submission" date="2016-07" db="EMBL/GenBank/DDBJ databases">
        <title>Pervasive Adenine N6-methylation of Active Genes in Fungi.</title>
        <authorList>
            <consortium name="DOE Joint Genome Institute"/>
            <person name="Mondo S.J."/>
            <person name="Dannebaum R.O."/>
            <person name="Kuo R.C."/>
            <person name="Labutti K."/>
            <person name="Haridas S."/>
            <person name="Kuo A."/>
            <person name="Salamov A."/>
            <person name="Ahrendt S.R."/>
            <person name="Lipzen A."/>
            <person name="Sullivan W."/>
            <person name="Andreopoulos W.B."/>
            <person name="Clum A."/>
            <person name="Lindquist E."/>
            <person name="Daum C."/>
            <person name="Ramamoorthy G.K."/>
            <person name="Gryganskyi A."/>
            <person name="Culley D."/>
            <person name="Magnuson J.K."/>
            <person name="James T.Y."/>
            <person name="O'Malley M.A."/>
            <person name="Stajich J.E."/>
            <person name="Spatafora J.W."/>
            <person name="Visel A."/>
            <person name="Grigoriev I.V."/>
        </authorList>
    </citation>
    <scope>NUCLEOTIDE SEQUENCE [LARGE SCALE GENOMIC DNA]</scope>
    <source>
        <strain evidence="2 3">12-1054</strain>
    </source>
</reference>